<dbReference type="InterPro" id="IPR011992">
    <property type="entry name" value="EF-hand-dom_pair"/>
</dbReference>
<name>A0A9D1M314_9PROT</name>
<dbReference type="AlphaFoldDB" id="A0A9D1M314"/>
<reference evidence="4" key="2">
    <citation type="journal article" date="2021" name="PeerJ">
        <title>Extensive microbial diversity within the chicken gut microbiome revealed by metagenomics and culture.</title>
        <authorList>
            <person name="Gilroy R."/>
            <person name="Ravi A."/>
            <person name="Getino M."/>
            <person name="Pursley I."/>
            <person name="Horton D.L."/>
            <person name="Alikhan N.F."/>
            <person name="Baker D."/>
            <person name="Gharbi K."/>
            <person name="Hall N."/>
            <person name="Watson M."/>
            <person name="Adriaenssens E.M."/>
            <person name="Foster-Nyarko E."/>
            <person name="Jarju S."/>
            <person name="Secka A."/>
            <person name="Antonio M."/>
            <person name="Oren A."/>
            <person name="Chaudhuri R.R."/>
            <person name="La Ragione R."/>
            <person name="Hildebrand F."/>
            <person name="Pallen M.J."/>
        </authorList>
    </citation>
    <scope>NUCLEOTIDE SEQUENCE</scope>
    <source>
        <strain evidence="4">ChiW3-316</strain>
    </source>
</reference>
<dbReference type="Pfam" id="PF13499">
    <property type="entry name" value="EF-hand_7"/>
    <property type="match status" value="1"/>
</dbReference>
<dbReference type="SUPFAM" id="SSF47473">
    <property type="entry name" value="EF-hand"/>
    <property type="match status" value="1"/>
</dbReference>
<proteinExistence type="predicted"/>
<evidence type="ECO:0000313" key="4">
    <source>
        <dbReference type="EMBL" id="HIU52652.1"/>
    </source>
</evidence>
<feature type="compositionally biased region" description="Basic and acidic residues" evidence="1">
    <location>
        <begin position="95"/>
        <end position="116"/>
    </location>
</feature>
<reference evidence="4" key="1">
    <citation type="submission" date="2020-10" db="EMBL/GenBank/DDBJ databases">
        <authorList>
            <person name="Gilroy R."/>
        </authorList>
    </citation>
    <scope>NUCLEOTIDE SEQUENCE</scope>
    <source>
        <strain evidence="4">ChiW3-316</strain>
    </source>
</reference>
<dbReference type="Gene3D" id="1.10.238.10">
    <property type="entry name" value="EF-hand"/>
    <property type="match status" value="1"/>
</dbReference>
<sequence length="122" mass="14313">MVKRLSGLSVLILLGMAGVAEAKYVFPPDHQVKSRSEEIAEYQMKEYDKDGDGALSLEEFEKRFEKLTREDRRNIRRNKKNGTYQTPEEQFKAMDKNNDGLVSEKERADYIREQRDNGNFLY</sequence>
<accession>A0A9D1M314</accession>
<evidence type="ECO:0000313" key="5">
    <source>
        <dbReference type="Proteomes" id="UP000824107"/>
    </source>
</evidence>
<dbReference type="Proteomes" id="UP000824107">
    <property type="component" value="Unassembled WGS sequence"/>
</dbReference>
<dbReference type="SMART" id="SM00054">
    <property type="entry name" value="EFh"/>
    <property type="match status" value="2"/>
</dbReference>
<organism evidence="4 5">
    <name type="scientific">Candidatus Scatocola faecipullorum</name>
    <dbReference type="NCBI Taxonomy" id="2840917"/>
    <lineage>
        <taxon>Bacteria</taxon>
        <taxon>Pseudomonadati</taxon>
        <taxon>Pseudomonadota</taxon>
        <taxon>Alphaproteobacteria</taxon>
        <taxon>Rhodospirillales</taxon>
        <taxon>Rhodospirillaceae</taxon>
        <taxon>Rhodospirillaceae incertae sedis</taxon>
        <taxon>Candidatus Scatocola</taxon>
    </lineage>
</organism>
<evidence type="ECO:0000259" key="3">
    <source>
        <dbReference type="PROSITE" id="PS50222"/>
    </source>
</evidence>
<feature type="region of interest" description="Disordered" evidence="1">
    <location>
        <begin position="95"/>
        <end position="122"/>
    </location>
</feature>
<feature type="signal peptide" evidence="2">
    <location>
        <begin position="1"/>
        <end position="22"/>
    </location>
</feature>
<gene>
    <name evidence="4" type="ORF">IAD20_01060</name>
</gene>
<protein>
    <submittedName>
        <fullName evidence="4">EF-hand domain-containing protein</fullName>
    </submittedName>
</protein>
<dbReference type="PROSITE" id="PS00018">
    <property type="entry name" value="EF_HAND_1"/>
    <property type="match status" value="1"/>
</dbReference>
<dbReference type="GO" id="GO:0005509">
    <property type="term" value="F:calcium ion binding"/>
    <property type="evidence" value="ECO:0007669"/>
    <property type="project" value="InterPro"/>
</dbReference>
<dbReference type="InterPro" id="IPR002048">
    <property type="entry name" value="EF_hand_dom"/>
</dbReference>
<keyword evidence="2" id="KW-0732">Signal</keyword>
<dbReference type="EMBL" id="DVNC01000011">
    <property type="protein sequence ID" value="HIU52652.1"/>
    <property type="molecule type" value="Genomic_DNA"/>
</dbReference>
<feature type="domain" description="EF-hand" evidence="3">
    <location>
        <begin position="35"/>
        <end position="70"/>
    </location>
</feature>
<dbReference type="PROSITE" id="PS50222">
    <property type="entry name" value="EF_HAND_2"/>
    <property type="match status" value="1"/>
</dbReference>
<feature type="chain" id="PRO_5039457279" evidence="2">
    <location>
        <begin position="23"/>
        <end position="122"/>
    </location>
</feature>
<evidence type="ECO:0000256" key="1">
    <source>
        <dbReference type="SAM" id="MobiDB-lite"/>
    </source>
</evidence>
<comment type="caution">
    <text evidence="4">The sequence shown here is derived from an EMBL/GenBank/DDBJ whole genome shotgun (WGS) entry which is preliminary data.</text>
</comment>
<dbReference type="InterPro" id="IPR018247">
    <property type="entry name" value="EF_Hand_1_Ca_BS"/>
</dbReference>
<evidence type="ECO:0000256" key="2">
    <source>
        <dbReference type="SAM" id="SignalP"/>
    </source>
</evidence>